<dbReference type="OrthoDB" id="6114357at2759"/>
<feature type="domain" description="C-type lectin" evidence="1">
    <location>
        <begin position="380"/>
        <end position="494"/>
    </location>
</feature>
<dbReference type="EMBL" id="CACVKT020001498">
    <property type="protein sequence ID" value="CAC5368798.1"/>
    <property type="molecule type" value="Genomic_DNA"/>
</dbReference>
<dbReference type="InterPro" id="IPR016186">
    <property type="entry name" value="C-type_lectin-like/link_sf"/>
</dbReference>
<evidence type="ECO:0000259" key="1">
    <source>
        <dbReference type="PROSITE" id="PS50041"/>
    </source>
</evidence>
<dbReference type="Gene3D" id="3.30.70.270">
    <property type="match status" value="1"/>
</dbReference>
<dbReference type="PANTHER" id="PTHR37984">
    <property type="entry name" value="PROTEIN CBG26694"/>
    <property type="match status" value="1"/>
</dbReference>
<dbReference type="SMART" id="SM00034">
    <property type="entry name" value="CLECT"/>
    <property type="match status" value="1"/>
</dbReference>
<evidence type="ECO:0000313" key="3">
    <source>
        <dbReference type="EMBL" id="CAC5368798.1"/>
    </source>
</evidence>
<dbReference type="InterPro" id="IPR050951">
    <property type="entry name" value="Retrovirus_Pol_polyprotein"/>
</dbReference>
<organism evidence="3 4">
    <name type="scientific">Mytilus coruscus</name>
    <name type="common">Sea mussel</name>
    <dbReference type="NCBI Taxonomy" id="42192"/>
    <lineage>
        <taxon>Eukaryota</taxon>
        <taxon>Metazoa</taxon>
        <taxon>Spiralia</taxon>
        <taxon>Lophotrochozoa</taxon>
        <taxon>Mollusca</taxon>
        <taxon>Bivalvia</taxon>
        <taxon>Autobranchia</taxon>
        <taxon>Pteriomorphia</taxon>
        <taxon>Mytilida</taxon>
        <taxon>Mytiloidea</taxon>
        <taxon>Mytilidae</taxon>
        <taxon>Mytilinae</taxon>
        <taxon>Mytilus</taxon>
    </lineage>
</organism>
<dbReference type="InterPro" id="IPR054465">
    <property type="entry name" value="Integrase_p58-like_C"/>
</dbReference>
<dbReference type="InterPro" id="IPR003609">
    <property type="entry name" value="Pan_app"/>
</dbReference>
<dbReference type="SUPFAM" id="SSF56672">
    <property type="entry name" value="DNA/RNA polymerases"/>
    <property type="match status" value="1"/>
</dbReference>
<gene>
    <name evidence="3" type="ORF">MCOR_8240</name>
</gene>
<evidence type="ECO:0000259" key="2">
    <source>
        <dbReference type="PROSITE" id="PS50948"/>
    </source>
</evidence>
<dbReference type="InterPro" id="IPR016187">
    <property type="entry name" value="CTDL_fold"/>
</dbReference>
<dbReference type="Pfam" id="PF22938">
    <property type="entry name" value="Integrase_p58_C"/>
    <property type="match status" value="1"/>
</dbReference>
<sequence length="498" mass="57579">MKVGQKVLVLLPIIANKLLMHWKGPFSIVEKMGDLDYKIDMRGRIQMFHVNMLKLYVEREPTNLFISSPEHKVSFVATVSVINLENEDTDGVDIANETLRDVHINEALEPKEIVKVQCQIFQHDIKLTSDGPVRFEPYPIPYAMLETANKEVNKMIEIDIIERSGNPYLSLFVIVKKKDLSNRFCIDFRGLNSITIFDAETMGYIVGTDRLSPNQDKIEVIKDAHRPTTKKQVRRFIGMAEFYRKFVPNFTDIASPLTDLTKKNETTKSVTSFITLIFKSVDGDFIKMTERKELRNKHLQGNLVKSLTTETSIECFRQCNKLKQCSSMSYNPQNKICYMYSGFNTYSDGTLDNGRMYYLKDVNNCLTEEGYSYKSNVMLCLKFYNVKVMYHEAVSTCQSQNASLVRIDSQEKQNVLYSFLVDDEQFAKGHVYLQGMRTQNTSEWEFDDGTPITYLPWNRGQPEAYDQIYLCLLAQDQGLWHDCIGTQLFGFVCERNLF</sequence>
<dbReference type="Pfam" id="PF00024">
    <property type="entry name" value="PAN_1"/>
    <property type="match status" value="1"/>
</dbReference>
<reference evidence="3 4" key="1">
    <citation type="submission" date="2020-06" db="EMBL/GenBank/DDBJ databases">
        <authorList>
            <person name="Li R."/>
            <person name="Bekaert M."/>
        </authorList>
    </citation>
    <scope>NUCLEOTIDE SEQUENCE [LARGE SCALE GENOMIC DNA]</scope>
    <source>
        <strain evidence="4">wild</strain>
    </source>
</reference>
<dbReference type="FunFam" id="3.30.70.270:FF:000020">
    <property type="entry name" value="Transposon Tf2-6 polyprotein-like Protein"/>
    <property type="match status" value="1"/>
</dbReference>
<dbReference type="InterPro" id="IPR043128">
    <property type="entry name" value="Rev_trsase/Diguanyl_cyclase"/>
</dbReference>
<dbReference type="InterPro" id="IPR001304">
    <property type="entry name" value="C-type_lectin-like"/>
</dbReference>
<dbReference type="AlphaFoldDB" id="A0A6J8AIY1"/>
<accession>A0A6J8AIY1</accession>
<evidence type="ECO:0000313" key="4">
    <source>
        <dbReference type="Proteomes" id="UP000507470"/>
    </source>
</evidence>
<dbReference type="Proteomes" id="UP000507470">
    <property type="component" value="Unassembled WGS sequence"/>
</dbReference>
<keyword evidence="4" id="KW-1185">Reference proteome</keyword>
<feature type="domain" description="Apple" evidence="2">
    <location>
        <begin position="289"/>
        <end position="365"/>
    </location>
</feature>
<proteinExistence type="predicted"/>
<dbReference type="Pfam" id="PF00059">
    <property type="entry name" value="Lectin_C"/>
    <property type="match status" value="1"/>
</dbReference>
<dbReference type="InterPro" id="IPR043502">
    <property type="entry name" value="DNA/RNA_pol_sf"/>
</dbReference>
<dbReference type="SUPFAM" id="SSF56436">
    <property type="entry name" value="C-type lectin-like"/>
    <property type="match status" value="1"/>
</dbReference>
<protein>
    <recommendedName>
        <fullName evidence="5">C-type lectin domain-containing protein</fullName>
    </recommendedName>
</protein>
<dbReference type="PANTHER" id="PTHR37984:SF5">
    <property type="entry name" value="PROTEIN NYNRIN-LIKE"/>
    <property type="match status" value="1"/>
</dbReference>
<dbReference type="PROSITE" id="PS50948">
    <property type="entry name" value="PAN"/>
    <property type="match status" value="1"/>
</dbReference>
<dbReference type="Gene3D" id="3.10.10.10">
    <property type="entry name" value="HIV Type 1 Reverse Transcriptase, subunit A, domain 1"/>
    <property type="match status" value="1"/>
</dbReference>
<dbReference type="CDD" id="cd00037">
    <property type="entry name" value="CLECT"/>
    <property type="match status" value="1"/>
</dbReference>
<name>A0A6J8AIY1_MYTCO</name>
<dbReference type="PROSITE" id="PS50041">
    <property type="entry name" value="C_TYPE_LECTIN_2"/>
    <property type="match status" value="1"/>
</dbReference>
<dbReference type="Gene3D" id="3.10.100.10">
    <property type="entry name" value="Mannose-Binding Protein A, subunit A"/>
    <property type="match status" value="1"/>
</dbReference>
<evidence type="ECO:0008006" key="5">
    <source>
        <dbReference type="Google" id="ProtNLM"/>
    </source>
</evidence>